<feature type="transmembrane region" description="Helical" evidence="2">
    <location>
        <begin position="612"/>
        <end position="634"/>
    </location>
</feature>
<proteinExistence type="predicted"/>
<evidence type="ECO:0000313" key="4">
    <source>
        <dbReference type="Proteomes" id="UP000799772"/>
    </source>
</evidence>
<feature type="compositionally biased region" description="Polar residues" evidence="1">
    <location>
        <begin position="20"/>
        <end position="38"/>
    </location>
</feature>
<reference evidence="3" key="1">
    <citation type="journal article" date="2020" name="Stud. Mycol.">
        <title>101 Dothideomycetes genomes: a test case for predicting lifestyles and emergence of pathogens.</title>
        <authorList>
            <person name="Haridas S."/>
            <person name="Albert R."/>
            <person name="Binder M."/>
            <person name="Bloem J."/>
            <person name="Labutti K."/>
            <person name="Salamov A."/>
            <person name="Andreopoulos B."/>
            <person name="Baker S."/>
            <person name="Barry K."/>
            <person name="Bills G."/>
            <person name="Bluhm B."/>
            <person name="Cannon C."/>
            <person name="Castanera R."/>
            <person name="Culley D."/>
            <person name="Daum C."/>
            <person name="Ezra D."/>
            <person name="Gonzalez J."/>
            <person name="Henrissat B."/>
            <person name="Kuo A."/>
            <person name="Liang C."/>
            <person name="Lipzen A."/>
            <person name="Lutzoni F."/>
            <person name="Magnuson J."/>
            <person name="Mondo S."/>
            <person name="Nolan M."/>
            <person name="Ohm R."/>
            <person name="Pangilinan J."/>
            <person name="Park H.-J."/>
            <person name="Ramirez L."/>
            <person name="Alfaro M."/>
            <person name="Sun H."/>
            <person name="Tritt A."/>
            <person name="Yoshinaga Y."/>
            <person name="Zwiers L.-H."/>
            <person name="Turgeon B."/>
            <person name="Goodwin S."/>
            <person name="Spatafora J."/>
            <person name="Crous P."/>
            <person name="Grigoriev I."/>
        </authorList>
    </citation>
    <scope>NUCLEOTIDE SEQUENCE</scope>
    <source>
        <strain evidence="3">CBS 133067</strain>
    </source>
</reference>
<feature type="region of interest" description="Disordered" evidence="1">
    <location>
        <begin position="1"/>
        <end position="69"/>
    </location>
</feature>
<keyword evidence="4" id="KW-1185">Reference proteome</keyword>
<feature type="region of interest" description="Disordered" evidence="1">
    <location>
        <begin position="93"/>
        <end position="116"/>
    </location>
</feature>
<dbReference type="PANTHER" id="PTHR35041">
    <property type="entry name" value="MEDIATOR OF RNA POLYMERASE II TRANSCRIPTION SUBUNIT 1"/>
    <property type="match status" value="1"/>
</dbReference>
<feature type="compositionally biased region" description="Low complexity" evidence="1">
    <location>
        <begin position="710"/>
        <end position="719"/>
    </location>
</feature>
<dbReference type="EMBL" id="ML978135">
    <property type="protein sequence ID" value="KAF2094276.1"/>
    <property type="molecule type" value="Genomic_DNA"/>
</dbReference>
<keyword evidence="2" id="KW-1133">Transmembrane helix</keyword>
<feature type="transmembrane region" description="Helical" evidence="2">
    <location>
        <begin position="168"/>
        <end position="188"/>
    </location>
</feature>
<dbReference type="AlphaFoldDB" id="A0A9P4I9L1"/>
<dbReference type="OrthoDB" id="5322539at2759"/>
<dbReference type="Proteomes" id="UP000799772">
    <property type="component" value="Unassembled WGS sequence"/>
</dbReference>
<dbReference type="PANTHER" id="PTHR35041:SF3">
    <property type="entry name" value="FORMYLMETHIONINE DEFORMYLASE-LIKE PROTEIN"/>
    <property type="match status" value="1"/>
</dbReference>
<organism evidence="3 4">
    <name type="scientific">Rhizodiscina lignyota</name>
    <dbReference type="NCBI Taxonomy" id="1504668"/>
    <lineage>
        <taxon>Eukaryota</taxon>
        <taxon>Fungi</taxon>
        <taxon>Dikarya</taxon>
        <taxon>Ascomycota</taxon>
        <taxon>Pezizomycotina</taxon>
        <taxon>Dothideomycetes</taxon>
        <taxon>Pleosporomycetidae</taxon>
        <taxon>Aulographales</taxon>
        <taxon>Rhizodiscinaceae</taxon>
        <taxon>Rhizodiscina</taxon>
    </lineage>
</organism>
<name>A0A9P4I9L1_9PEZI</name>
<evidence type="ECO:0000256" key="2">
    <source>
        <dbReference type="SAM" id="Phobius"/>
    </source>
</evidence>
<accession>A0A9P4I9L1</accession>
<keyword evidence="2" id="KW-0472">Membrane</keyword>
<comment type="caution">
    <text evidence="3">The sequence shown here is derived from an EMBL/GenBank/DDBJ whole genome shotgun (WGS) entry which is preliminary data.</text>
</comment>
<gene>
    <name evidence="3" type="ORF">NA57DRAFT_60907</name>
</gene>
<keyword evidence="2" id="KW-0812">Transmembrane</keyword>
<feature type="transmembrane region" description="Helical" evidence="2">
    <location>
        <begin position="127"/>
        <end position="148"/>
    </location>
</feature>
<protein>
    <submittedName>
        <fullName evidence="3">Uncharacterized protein</fullName>
    </submittedName>
</protein>
<evidence type="ECO:0000256" key="1">
    <source>
        <dbReference type="SAM" id="MobiDB-lite"/>
    </source>
</evidence>
<evidence type="ECO:0000313" key="3">
    <source>
        <dbReference type="EMBL" id="KAF2094276.1"/>
    </source>
</evidence>
<feature type="region of interest" description="Disordered" evidence="1">
    <location>
        <begin position="710"/>
        <end position="752"/>
    </location>
</feature>
<feature type="transmembrane region" description="Helical" evidence="2">
    <location>
        <begin position="232"/>
        <end position="255"/>
    </location>
</feature>
<sequence length="752" mass="82737">MDRHDLEAGDPLQPLLTENPVKTKTVGSATSTTNSPVATSEAAYRDELSPTSVAKSGIPDTVPEDGAFLEPVNLPAPMIQDPKEPAISKVSIQTTTRSGQAPEKPGGLPGAHASSNRDSHGIYWRSPALMGSGWAAGVIFSIGHHLFYSHFNGLIVGSTNEEQWNIRIGSLFALVVKTMLTSSVWFAYTQWLWRTLKRRAISLRGLDAAFSAEISIWSLLNHELILKVRMGAVLALIAWCLQIPPLITPATLLVIPSSNTIRNETNVLSLDIANATSANFFAYFIPLNDTGNFPNANNKQPEFRRATLNSYSTINGLGLTCFSAPYVHCTAANSTVERITDALLAKMNSTWEKSGLAFIEAYYAFVPSHDADMENMTTIFYEGKNYTALDQPRLQEQPMNATNELWTKYYRYSLDSNGNLRYDLNGKPVVVPNYSVCSLWNASYEVEFSFADGVQTVSNKGMKLLHPVDYPSSNPSEASDPVQMAYSALFMVLTDQVVGMMGIFINDRTSTPQYGSIDTEIEHNSLLGSNDLDYFFYLNSLVTKQNQTTYSPQRLSDKELAQNQTLSFLLQQLSFNATVSLMNDPLLASEVMANVTHTTPVNRYSYDVRNLWLAYGLGNFFALCAVALGVIAFISNDASHNNAVSTLLSIGRDRSLDPLFPPCCHGRLPLPEETMNAPLRVLKQDDGVENLIPPPGVKIEPSCRTCEARAAAAASPRSPNTERRRLSSFTRWTTGPKPSERKSSRLGSLDSV</sequence>